<feature type="region of interest" description="Disordered" evidence="5">
    <location>
        <begin position="1"/>
        <end position="78"/>
    </location>
</feature>
<keyword evidence="4" id="KW-0508">mRNA splicing</keyword>
<feature type="domain" description="Spp2/MOS2 G-patch" evidence="6">
    <location>
        <begin position="254"/>
        <end position="326"/>
    </location>
</feature>
<evidence type="ECO:0000256" key="2">
    <source>
        <dbReference type="ARBA" id="ARBA00008576"/>
    </source>
</evidence>
<feature type="compositionally biased region" description="Basic and acidic residues" evidence="5">
    <location>
        <begin position="483"/>
        <end position="506"/>
    </location>
</feature>
<dbReference type="GO" id="GO:0005681">
    <property type="term" value="C:spliceosomal complex"/>
    <property type="evidence" value="ECO:0007669"/>
    <property type="project" value="UniProtKB-UniRule"/>
</dbReference>
<dbReference type="RefSeq" id="XP_031851302.1">
    <property type="nucleotide sequence ID" value="XM_031995411.1"/>
</dbReference>
<evidence type="ECO:0000256" key="3">
    <source>
        <dbReference type="ARBA" id="ARBA00023242"/>
    </source>
</evidence>
<dbReference type="EMBL" id="CABVLU010000001">
    <property type="protein sequence ID" value="VVT45252.1"/>
    <property type="molecule type" value="Genomic_DNA"/>
</dbReference>
<comment type="similarity">
    <text evidence="2 4">Belongs to the SPP2 family.</text>
</comment>
<evidence type="ECO:0000313" key="7">
    <source>
        <dbReference type="EMBL" id="VVT45252.1"/>
    </source>
</evidence>
<dbReference type="GO" id="GO:0000398">
    <property type="term" value="P:mRNA splicing, via spliceosome"/>
    <property type="evidence" value="ECO:0007669"/>
    <property type="project" value="UniProtKB-UniRule"/>
</dbReference>
<dbReference type="PANTHER" id="PTHR15818:SF2">
    <property type="entry name" value="G-PATCH DOMAIN AND KOW MOTIFS-CONTAINING PROTEIN"/>
    <property type="match status" value="1"/>
</dbReference>
<evidence type="ECO:0000259" key="6">
    <source>
        <dbReference type="Pfam" id="PF12656"/>
    </source>
</evidence>
<feature type="compositionally biased region" description="Polar residues" evidence="5">
    <location>
        <begin position="214"/>
        <end position="224"/>
    </location>
</feature>
<name>A0A5E8B8Y5_9ASCO</name>
<dbReference type="InterPro" id="IPR026822">
    <property type="entry name" value="Spp2/MOS2_G-patch"/>
</dbReference>
<accession>A0A5E8B8Y5</accession>
<feature type="compositionally biased region" description="Basic and acidic residues" evidence="5">
    <location>
        <begin position="354"/>
        <end position="363"/>
    </location>
</feature>
<dbReference type="GeneID" id="43579511"/>
<evidence type="ECO:0000313" key="8">
    <source>
        <dbReference type="Proteomes" id="UP000398389"/>
    </source>
</evidence>
<feature type="compositionally biased region" description="Basic and acidic residues" evidence="5">
    <location>
        <begin position="413"/>
        <end position="477"/>
    </location>
</feature>
<evidence type="ECO:0000256" key="5">
    <source>
        <dbReference type="SAM" id="MobiDB-lite"/>
    </source>
</evidence>
<proteinExistence type="inferred from homology"/>
<evidence type="ECO:0000256" key="1">
    <source>
        <dbReference type="ARBA" id="ARBA00004123"/>
    </source>
</evidence>
<keyword evidence="3 4" id="KW-0539">Nucleus</keyword>
<dbReference type="PANTHER" id="PTHR15818">
    <property type="entry name" value="G PATCH AND KOW-CONTAINING"/>
    <property type="match status" value="1"/>
</dbReference>
<evidence type="ECO:0000256" key="4">
    <source>
        <dbReference type="RuleBase" id="RU369096"/>
    </source>
</evidence>
<feature type="compositionally biased region" description="Basic and acidic residues" evidence="5">
    <location>
        <begin position="376"/>
        <end position="403"/>
    </location>
</feature>
<keyword evidence="4" id="KW-0747">Spliceosome</keyword>
<feature type="compositionally biased region" description="Gly residues" evidence="5">
    <location>
        <begin position="1"/>
        <end position="10"/>
    </location>
</feature>
<feature type="compositionally biased region" description="Acidic residues" evidence="5">
    <location>
        <begin position="364"/>
        <end position="375"/>
    </location>
</feature>
<keyword evidence="4" id="KW-0507">mRNA processing</keyword>
<reference evidence="7 8" key="1">
    <citation type="submission" date="2019-09" db="EMBL/GenBank/DDBJ databases">
        <authorList>
            <person name="Brejova B."/>
        </authorList>
    </citation>
    <scope>NUCLEOTIDE SEQUENCE [LARGE SCALE GENOMIC DNA]</scope>
</reference>
<dbReference type="AlphaFoldDB" id="A0A5E8B8Y5"/>
<sequence length="512" mass="58861">MTTPGPGTGNSGESKPIGFSLKKSSSSSLSSSKSAVAFSLSTKRENTTTNIIDTQRSQPQLQNKKRVVLGENQEDDSGKVETVTGFDVRLGHAITANGGNKDEKAEESKKKTLVIPAVPNKDWRAEVRRVKAWNAYIPDEQQHTQGTEEDLEALVEAEKKRLVIGFNSGTRESTTDDNNKINLDYDNKDTTQISEDELAKRALLQGKSFTGTGSSNLVISQPGTYTRDEDESDEEMVERITEEEAFVRDVSQRPEAPGLDAYERVPVEEFGAALLRGMGWNGKLEDEIEDQTKKSVGDTKSSLYGSRDPEVALRRPAFLGLGAKPASSGNGLGEAGKRGSGKRAVDRVYVPVVKVDRETGEIVKDDEEEGEEEEKEDLKQEKRKDDSRDHKRKERGREREKSPSYESRSSIYRHRESDKNRDRHHDRDRDRYRDRDRNREKDRGRDKDRDRDNYRERDRYKDRDEYRDRDRDRDRSSRSSHKDHRDHDRERDRRRDDRYKDGDRNRNQSRRY</sequence>
<keyword evidence="8" id="KW-1185">Reference proteome</keyword>
<feature type="region of interest" description="Disordered" evidence="5">
    <location>
        <begin position="290"/>
        <end position="512"/>
    </location>
</feature>
<organism evidence="7 8">
    <name type="scientific">Magnusiomyces paraingens</name>
    <dbReference type="NCBI Taxonomy" id="2606893"/>
    <lineage>
        <taxon>Eukaryota</taxon>
        <taxon>Fungi</taxon>
        <taxon>Dikarya</taxon>
        <taxon>Ascomycota</taxon>
        <taxon>Saccharomycotina</taxon>
        <taxon>Dipodascomycetes</taxon>
        <taxon>Dipodascales</taxon>
        <taxon>Dipodascaceae</taxon>
        <taxon>Magnusiomyces</taxon>
    </lineage>
</organism>
<dbReference type="InterPro" id="IPR045166">
    <property type="entry name" value="Spp2-like"/>
</dbReference>
<feature type="region of interest" description="Disordered" evidence="5">
    <location>
        <begin position="214"/>
        <end position="236"/>
    </location>
</feature>
<comment type="subcellular location">
    <subcellularLocation>
        <location evidence="1 4">Nucleus</location>
    </subcellularLocation>
</comment>
<feature type="compositionally biased region" description="Low complexity" evidence="5">
    <location>
        <begin position="19"/>
        <end position="41"/>
    </location>
</feature>
<comment type="function">
    <text evidence="4">Involved in spliceosome maturation and the first step of pre-mRNA splicing.</text>
</comment>
<feature type="compositionally biased region" description="Polar residues" evidence="5">
    <location>
        <begin position="47"/>
        <end position="62"/>
    </location>
</feature>
<dbReference type="Proteomes" id="UP000398389">
    <property type="component" value="Unassembled WGS sequence"/>
</dbReference>
<dbReference type="OrthoDB" id="5577072at2759"/>
<protein>
    <recommendedName>
        <fullName evidence="4">Pre-mRNA-splicing factor</fullName>
    </recommendedName>
</protein>
<gene>
    <name evidence="7" type="ORF">SAPINGB_P000688</name>
</gene>
<dbReference type="Pfam" id="PF12656">
    <property type="entry name" value="G-patch_2"/>
    <property type="match status" value="1"/>
</dbReference>